<keyword evidence="1" id="KW-0732">Signal</keyword>
<dbReference type="Proteomes" id="UP000069241">
    <property type="component" value="Chromosome"/>
</dbReference>
<dbReference type="InterPro" id="IPR050280">
    <property type="entry name" value="OMP_Chaperone_SurA"/>
</dbReference>
<evidence type="ECO:0000313" key="4">
    <source>
        <dbReference type="Proteomes" id="UP000069241"/>
    </source>
</evidence>
<dbReference type="KEGG" id="dfi:AXF13_04345"/>
<evidence type="ECO:0000256" key="2">
    <source>
        <dbReference type="SAM" id="MobiDB-lite"/>
    </source>
</evidence>
<sequence>MLPARPVRFIPLLFCCFLLAACLESRLPEGVVATVNGELVHLRSVQSLLDSRSAALGTLQSSSLENMKRRYGEALGTLIIHALVRQELEHRQIPVGDAALELAVAQVRGDYEPGGLSKFLADESLDEADWQALMRDHLAMLTFEKRVLLPGIRVSLDEVRAYYREHQADFQLPETLDLCLISGEERSALDVFCAAFPAGRKTPRSDLLVQCLEVRGDEVPPPWNKDTSALKPGACAPARRQNGSWQTVALVERQKAHSLDMADAYPLIEHILLERKKNAAFEQWLEGSLSRAVIKVSPLLKEELLTPASGRQAQPDENDDEEARTDAVDASPGPDAVPGGQAGREEKSGRKSERDIARNPRQDDAAGTGRR</sequence>
<dbReference type="EMBL" id="CP014229">
    <property type="protein sequence ID" value="AMD91500.1"/>
    <property type="molecule type" value="Genomic_DNA"/>
</dbReference>
<protein>
    <recommendedName>
        <fullName evidence="5">PpiC domain-containing protein</fullName>
    </recommendedName>
</protein>
<dbReference type="SUPFAM" id="SSF109998">
    <property type="entry name" value="Triger factor/SurA peptide-binding domain-like"/>
    <property type="match status" value="1"/>
</dbReference>
<dbReference type="AlphaFoldDB" id="A0A0X8JMI9"/>
<dbReference type="InterPro" id="IPR027304">
    <property type="entry name" value="Trigger_fact/SurA_dom_sf"/>
</dbReference>
<gene>
    <name evidence="3" type="ORF">AXF13_04345</name>
</gene>
<accession>A0A0X8JMI9</accession>
<reference evidence="4" key="1">
    <citation type="submission" date="2016-02" db="EMBL/GenBank/DDBJ databases">
        <authorList>
            <person name="Holder M.E."/>
            <person name="Ajami N.J."/>
            <person name="Petrosino J.F."/>
        </authorList>
    </citation>
    <scope>NUCLEOTIDE SEQUENCE [LARGE SCALE GENOMIC DNA]</scope>
    <source>
        <strain evidence="4">CCUG 45958</strain>
    </source>
</reference>
<proteinExistence type="predicted"/>
<dbReference type="PANTHER" id="PTHR47637:SF1">
    <property type="entry name" value="CHAPERONE SURA"/>
    <property type="match status" value="1"/>
</dbReference>
<evidence type="ECO:0000256" key="1">
    <source>
        <dbReference type="ARBA" id="ARBA00022729"/>
    </source>
</evidence>
<feature type="region of interest" description="Disordered" evidence="2">
    <location>
        <begin position="305"/>
        <end position="371"/>
    </location>
</feature>
<feature type="compositionally biased region" description="Basic and acidic residues" evidence="2">
    <location>
        <begin position="343"/>
        <end position="364"/>
    </location>
</feature>
<dbReference type="Gene3D" id="1.10.4030.10">
    <property type="entry name" value="Porin chaperone SurA, peptide-binding domain"/>
    <property type="match status" value="1"/>
</dbReference>
<dbReference type="PROSITE" id="PS51257">
    <property type="entry name" value="PROKAR_LIPOPROTEIN"/>
    <property type="match status" value="1"/>
</dbReference>
<dbReference type="STRING" id="44742.AXF13_04345"/>
<dbReference type="PANTHER" id="PTHR47637">
    <property type="entry name" value="CHAPERONE SURA"/>
    <property type="match status" value="1"/>
</dbReference>
<evidence type="ECO:0000313" key="3">
    <source>
        <dbReference type="EMBL" id="AMD91500.1"/>
    </source>
</evidence>
<evidence type="ECO:0008006" key="5">
    <source>
        <dbReference type="Google" id="ProtNLM"/>
    </source>
</evidence>
<keyword evidence="4" id="KW-1185">Reference proteome</keyword>
<organism evidence="3 4">
    <name type="scientific">Desulfovibrio fairfieldensis</name>
    <dbReference type="NCBI Taxonomy" id="44742"/>
    <lineage>
        <taxon>Bacteria</taxon>
        <taxon>Pseudomonadati</taxon>
        <taxon>Thermodesulfobacteriota</taxon>
        <taxon>Desulfovibrionia</taxon>
        <taxon>Desulfovibrionales</taxon>
        <taxon>Desulfovibrionaceae</taxon>
        <taxon>Desulfovibrio</taxon>
    </lineage>
</organism>
<name>A0A0X8JMI9_9BACT</name>